<sequence>MQIKSFQDLVKNVQSIEKKSKIAVVAAHDKHTLESVIKAKKENLIIPLLIGNEERIVEILTMLGESAADYKIVPAMDVDECLDIAVKMVHESIADVLMKGKLETATMMKAILKKENDLKKGGTISVVGFCETEKYHKLLAISDVAVNIYPDLERKKDILLNGVYVLNTMGVEKPKVAVLAPVENINPKMPETVDANSLKQMNQDGEIHGCIIEGPISFDLATSKEAAEIKEYESPVSGDVDLLLMPDLVSANVLIKCLTGFAGAQTAGLLVGAKIPVIVTSRSAQASDKYYSIVLAAYVAQGY</sequence>
<dbReference type="InterPro" id="IPR002505">
    <property type="entry name" value="PTA_PTB"/>
</dbReference>
<dbReference type="PANTHER" id="PTHR43356:SF2">
    <property type="entry name" value="PHOSPHATE ACETYLTRANSFERASE"/>
    <property type="match status" value="1"/>
</dbReference>
<dbReference type="InterPro" id="IPR012147">
    <property type="entry name" value="P_Ac_Bu_trans"/>
</dbReference>
<keyword evidence="2" id="KW-0808">Transferase</keyword>
<evidence type="ECO:0000259" key="4">
    <source>
        <dbReference type="Pfam" id="PF01515"/>
    </source>
</evidence>
<gene>
    <name evidence="5" type="ORF">H9661_14220</name>
</gene>
<comment type="similarity">
    <text evidence="1">Belongs to the phosphate acetyltransferase and butyryltransferase family.</text>
</comment>
<evidence type="ECO:0000256" key="2">
    <source>
        <dbReference type="ARBA" id="ARBA00022679"/>
    </source>
</evidence>
<dbReference type="PIRSF" id="PIRSF000428">
    <property type="entry name" value="P_Ac_trans"/>
    <property type="match status" value="1"/>
</dbReference>
<evidence type="ECO:0000313" key="5">
    <source>
        <dbReference type="EMBL" id="MBD7912514.1"/>
    </source>
</evidence>
<keyword evidence="3" id="KW-0012">Acyltransferase</keyword>
<reference evidence="5 6" key="1">
    <citation type="submission" date="2020-08" db="EMBL/GenBank/DDBJ databases">
        <title>A Genomic Blueprint of the Chicken Gut Microbiome.</title>
        <authorList>
            <person name="Gilroy R."/>
            <person name="Ravi A."/>
            <person name="Getino M."/>
            <person name="Pursley I."/>
            <person name="Horton D.L."/>
            <person name="Alikhan N.-F."/>
            <person name="Baker D."/>
            <person name="Gharbi K."/>
            <person name="Hall N."/>
            <person name="Watson M."/>
            <person name="Adriaenssens E.M."/>
            <person name="Foster-Nyarko E."/>
            <person name="Jarju S."/>
            <person name="Secka A."/>
            <person name="Antonio M."/>
            <person name="Oren A."/>
            <person name="Chaudhuri R."/>
            <person name="La Ragione R.M."/>
            <person name="Hildebrand F."/>
            <person name="Pallen M.J."/>
        </authorList>
    </citation>
    <scope>NUCLEOTIDE SEQUENCE [LARGE SCALE GENOMIC DNA]</scope>
    <source>
        <strain evidence="5 6">Sa3CVN1</strain>
    </source>
</reference>
<dbReference type="RefSeq" id="WP_191769487.1">
    <property type="nucleotide sequence ID" value="NZ_JACSRA010000024.1"/>
</dbReference>
<name>A0ABR8PWH4_9CLOT</name>
<evidence type="ECO:0000256" key="3">
    <source>
        <dbReference type="ARBA" id="ARBA00023315"/>
    </source>
</evidence>
<organism evidence="5 6">
    <name type="scientific">Clostridium cibarium</name>
    <dbReference type="NCBI Taxonomy" id="2762247"/>
    <lineage>
        <taxon>Bacteria</taxon>
        <taxon>Bacillati</taxon>
        <taxon>Bacillota</taxon>
        <taxon>Clostridia</taxon>
        <taxon>Eubacteriales</taxon>
        <taxon>Clostridiaceae</taxon>
        <taxon>Clostridium</taxon>
    </lineage>
</organism>
<dbReference type="Pfam" id="PF01515">
    <property type="entry name" value="PTA_PTB"/>
    <property type="match status" value="1"/>
</dbReference>
<evidence type="ECO:0000313" key="6">
    <source>
        <dbReference type="Proteomes" id="UP000627781"/>
    </source>
</evidence>
<keyword evidence="6" id="KW-1185">Reference proteome</keyword>
<dbReference type="Gene3D" id="3.40.718.10">
    <property type="entry name" value="Isopropylmalate Dehydrogenase"/>
    <property type="match status" value="1"/>
</dbReference>
<dbReference type="EMBL" id="JACSRA010000024">
    <property type="protein sequence ID" value="MBD7912514.1"/>
    <property type="molecule type" value="Genomic_DNA"/>
</dbReference>
<dbReference type="Proteomes" id="UP000627781">
    <property type="component" value="Unassembled WGS sequence"/>
</dbReference>
<feature type="domain" description="Phosphate acetyl/butaryl transferase" evidence="4">
    <location>
        <begin position="80"/>
        <end position="297"/>
    </location>
</feature>
<comment type="caution">
    <text evidence="5">The sequence shown here is derived from an EMBL/GenBank/DDBJ whole genome shotgun (WGS) entry which is preliminary data.</text>
</comment>
<proteinExistence type="inferred from homology"/>
<accession>A0ABR8PWH4</accession>
<protein>
    <submittedName>
        <fullName evidence="5">Phosphate butyryltransferase Ptb</fullName>
    </submittedName>
</protein>
<dbReference type="PANTHER" id="PTHR43356">
    <property type="entry name" value="PHOSPHATE ACETYLTRANSFERASE"/>
    <property type="match status" value="1"/>
</dbReference>
<dbReference type="SUPFAM" id="SSF53659">
    <property type="entry name" value="Isocitrate/Isopropylmalate dehydrogenase-like"/>
    <property type="match status" value="1"/>
</dbReference>
<evidence type="ECO:0000256" key="1">
    <source>
        <dbReference type="ARBA" id="ARBA00005656"/>
    </source>
</evidence>
<dbReference type="InterPro" id="IPR050500">
    <property type="entry name" value="Phos_Acetyltrans/Butyryltrans"/>
</dbReference>